<evidence type="ECO:0000256" key="3">
    <source>
        <dbReference type="ARBA" id="ARBA00022490"/>
    </source>
</evidence>
<keyword evidence="4 8" id="KW-0808">Transferase</keyword>
<comment type="subcellular location">
    <subcellularLocation>
        <location evidence="1">Cytoplasm</location>
    </subcellularLocation>
</comment>
<dbReference type="InterPro" id="IPR004046">
    <property type="entry name" value="GST_C"/>
</dbReference>
<evidence type="ECO:0000259" key="6">
    <source>
        <dbReference type="PROSITE" id="PS50404"/>
    </source>
</evidence>
<dbReference type="AlphaFoldDB" id="A0A1L8E4Y3"/>
<dbReference type="Gene3D" id="3.40.30.10">
    <property type="entry name" value="Glutaredoxin"/>
    <property type="match status" value="1"/>
</dbReference>
<evidence type="ECO:0000256" key="4">
    <source>
        <dbReference type="ARBA" id="ARBA00022679"/>
    </source>
</evidence>
<dbReference type="InterPro" id="IPR010987">
    <property type="entry name" value="Glutathione-S-Trfase_C-like"/>
</dbReference>
<dbReference type="InterPro" id="IPR051369">
    <property type="entry name" value="GST_Theta"/>
</dbReference>
<name>A0A1L8E4Y3_9DIPT</name>
<dbReference type="GO" id="GO:0006749">
    <property type="term" value="P:glutathione metabolic process"/>
    <property type="evidence" value="ECO:0007669"/>
    <property type="project" value="TreeGrafter"/>
</dbReference>
<evidence type="ECO:0000313" key="8">
    <source>
        <dbReference type="EMBL" id="JAV13605.1"/>
    </source>
</evidence>
<dbReference type="InterPro" id="IPR036282">
    <property type="entry name" value="Glutathione-S-Trfase_C_sf"/>
</dbReference>
<evidence type="ECO:0000256" key="5">
    <source>
        <dbReference type="ARBA" id="ARBA00047960"/>
    </source>
</evidence>
<dbReference type="FunFam" id="1.20.1050.10:FF:000039">
    <property type="entry name" value="Glutathione S-transferase theta-1"/>
    <property type="match status" value="1"/>
</dbReference>
<dbReference type="PROSITE" id="PS50405">
    <property type="entry name" value="GST_CTER"/>
    <property type="match status" value="1"/>
</dbReference>
<dbReference type="SFLD" id="SFLDS00019">
    <property type="entry name" value="Glutathione_Transferase_(cytos"/>
    <property type="match status" value="1"/>
</dbReference>
<evidence type="ECO:0000256" key="1">
    <source>
        <dbReference type="ARBA" id="ARBA00004496"/>
    </source>
</evidence>
<dbReference type="SFLD" id="SFLDG00358">
    <property type="entry name" value="Main_(cytGST)"/>
    <property type="match status" value="1"/>
</dbReference>
<dbReference type="SUPFAM" id="SSF47616">
    <property type="entry name" value="GST C-terminal domain-like"/>
    <property type="match status" value="1"/>
</dbReference>
<dbReference type="GO" id="GO:0005737">
    <property type="term" value="C:cytoplasm"/>
    <property type="evidence" value="ECO:0007669"/>
    <property type="project" value="UniProtKB-SubCell"/>
</dbReference>
<dbReference type="InterPro" id="IPR004045">
    <property type="entry name" value="Glutathione_S-Trfase_N"/>
</dbReference>
<dbReference type="GO" id="GO:0004364">
    <property type="term" value="F:glutathione transferase activity"/>
    <property type="evidence" value="ECO:0007669"/>
    <property type="project" value="UniProtKB-EC"/>
</dbReference>
<evidence type="ECO:0000259" key="7">
    <source>
        <dbReference type="PROSITE" id="PS50405"/>
    </source>
</evidence>
<keyword evidence="3" id="KW-0963">Cytoplasm</keyword>
<accession>A0A1L8E4Y3</accession>
<dbReference type="Pfam" id="PF00043">
    <property type="entry name" value="GST_C"/>
    <property type="match status" value="1"/>
</dbReference>
<feature type="domain" description="GST N-terminal" evidence="6">
    <location>
        <begin position="4"/>
        <end position="86"/>
    </location>
</feature>
<dbReference type="InterPro" id="IPR036249">
    <property type="entry name" value="Thioredoxin-like_sf"/>
</dbReference>
<dbReference type="PANTHER" id="PTHR43917:SF8">
    <property type="entry name" value="GH16740P-RELATED"/>
    <property type="match status" value="1"/>
</dbReference>
<dbReference type="CDD" id="cd03183">
    <property type="entry name" value="GST_C_Theta"/>
    <property type="match status" value="1"/>
</dbReference>
<dbReference type="PANTHER" id="PTHR43917">
    <property type="match status" value="1"/>
</dbReference>
<dbReference type="Pfam" id="PF02798">
    <property type="entry name" value="GST_N"/>
    <property type="match status" value="1"/>
</dbReference>
<organism evidence="8">
    <name type="scientific">Nyssomyia neivai</name>
    <dbReference type="NCBI Taxonomy" id="330878"/>
    <lineage>
        <taxon>Eukaryota</taxon>
        <taxon>Metazoa</taxon>
        <taxon>Ecdysozoa</taxon>
        <taxon>Arthropoda</taxon>
        <taxon>Hexapoda</taxon>
        <taxon>Insecta</taxon>
        <taxon>Pterygota</taxon>
        <taxon>Neoptera</taxon>
        <taxon>Endopterygota</taxon>
        <taxon>Diptera</taxon>
        <taxon>Nematocera</taxon>
        <taxon>Psychodoidea</taxon>
        <taxon>Psychodidae</taxon>
        <taxon>Nyssomyia</taxon>
    </lineage>
</organism>
<evidence type="ECO:0000256" key="2">
    <source>
        <dbReference type="ARBA" id="ARBA00009899"/>
    </source>
</evidence>
<dbReference type="SUPFAM" id="SSF52833">
    <property type="entry name" value="Thioredoxin-like"/>
    <property type="match status" value="1"/>
</dbReference>
<dbReference type="InterPro" id="IPR040077">
    <property type="entry name" value="GST_C_Theta"/>
</dbReference>
<dbReference type="PROSITE" id="PS50404">
    <property type="entry name" value="GST_NTER"/>
    <property type="match status" value="1"/>
</dbReference>
<protein>
    <submittedName>
        <fullName evidence="8">Putative glutathione s-transferase theta-1</fullName>
    </submittedName>
</protein>
<reference evidence="8" key="1">
    <citation type="submission" date="2016-12" db="EMBL/GenBank/DDBJ databases">
        <title>An insight into the sialome and mialome of the sand fly, Nyssomyia neivai.</title>
        <authorList>
            <person name="Sebastian V."/>
            <person name="Goulart T.M."/>
            <person name="Oliveira W."/>
            <person name="Calvo E."/>
            <person name="Oliveira L.F."/>
            <person name="Pinto M.C."/>
            <person name="Rosselino A.M."/>
            <person name="Ribeiro J.M."/>
        </authorList>
    </citation>
    <scope>NUCLEOTIDE SEQUENCE</scope>
</reference>
<proteinExistence type="inferred from homology"/>
<dbReference type="Gene3D" id="1.20.1050.10">
    <property type="match status" value="1"/>
</dbReference>
<dbReference type="InterPro" id="IPR040079">
    <property type="entry name" value="Glutathione_S-Trfase"/>
</dbReference>
<comment type="catalytic activity">
    <reaction evidence="5">
        <text>RX + glutathione = an S-substituted glutathione + a halide anion + H(+)</text>
        <dbReference type="Rhea" id="RHEA:16437"/>
        <dbReference type="ChEBI" id="CHEBI:15378"/>
        <dbReference type="ChEBI" id="CHEBI:16042"/>
        <dbReference type="ChEBI" id="CHEBI:17792"/>
        <dbReference type="ChEBI" id="CHEBI:57925"/>
        <dbReference type="ChEBI" id="CHEBI:90779"/>
        <dbReference type="EC" id="2.5.1.18"/>
    </reaction>
</comment>
<feature type="domain" description="GST C-terminal" evidence="7">
    <location>
        <begin position="92"/>
        <end position="221"/>
    </location>
</feature>
<sequence length="230" mass="26797">MSTVSFKFYYDLLSPPSRALITFFRVANIPVEPISIALRKGEHLTDKYHKEVSRFPKVPCINDGGFKLSESVAILRYIKKTRGYEDFWYPQDPKAQALVDEYLEWTHNNIRVSAGLYFFTKWRLPMQTGEKANEEKVRKLEAHLCDKLDIMENIWLKSNPYMAGEHLTIADVFAACDIEQPRITGFNPLDSRPKLAAWFTRVKDKLDPAFTEHHKFIYKYGQRSLEAAKL</sequence>
<dbReference type="EMBL" id="GFDF01000479">
    <property type="protein sequence ID" value="JAV13605.1"/>
    <property type="molecule type" value="Transcribed_RNA"/>
</dbReference>
<comment type="similarity">
    <text evidence="2">Belongs to the GST superfamily. Theta family.</text>
</comment>